<proteinExistence type="predicted"/>
<accession>A0ACB6R7D3</accession>
<protein>
    <submittedName>
        <fullName evidence="1">Uncharacterized protein</fullName>
    </submittedName>
</protein>
<evidence type="ECO:0000313" key="2">
    <source>
        <dbReference type="Proteomes" id="UP000799755"/>
    </source>
</evidence>
<evidence type="ECO:0000313" key="1">
    <source>
        <dbReference type="EMBL" id="KAF2475219.1"/>
    </source>
</evidence>
<sequence>MSQIMSNLANASPEMLQYLSNTPAIPPPVGVQPNFIDPESRKLTQVVTTSVILGFMVIFFINRIYTKLFLMKRLTWDDATIVLAWFSCVAYYIGCTWGVERGRIGVHQWNISILQAASMDLLIPAYLISVLTPLTFLFLKSTFFILYLQLFELQNRLRIATWIGLGVTSLTYTILTILVFVYSTPKRGESWLAHQTTPNMHRQLQMSVPQSSIGLVIDLYILLIPIIGVYGLRMSTKRKVGVMLIFLSGLMACICSACSIYYRVVLDHTADTTWHLIPVNIATLSEMFVGMICACMPSAAYAARRENSTYQKLVRSLYSHFDSLKSSWNRSKYADSSRGSSQEEKAETTHPEPDVLKSTDRKYAQYFSLNDTSFNGVETQTNEKENGMLTNDSRIASSSSELSRNASREKTSAANMV</sequence>
<name>A0ACB6R7D3_9PLEO</name>
<dbReference type="EMBL" id="MU003496">
    <property type="protein sequence ID" value="KAF2475219.1"/>
    <property type="molecule type" value="Genomic_DNA"/>
</dbReference>
<comment type="caution">
    <text evidence="1">The sequence shown here is derived from an EMBL/GenBank/DDBJ whole genome shotgun (WGS) entry which is preliminary data.</text>
</comment>
<reference evidence="1" key="1">
    <citation type="journal article" date="2020" name="Stud. Mycol.">
        <title>101 Dothideomycetes genomes: a test case for predicting lifestyles and emergence of pathogens.</title>
        <authorList>
            <person name="Haridas S."/>
            <person name="Albert R."/>
            <person name="Binder M."/>
            <person name="Bloem J."/>
            <person name="Labutti K."/>
            <person name="Salamov A."/>
            <person name="Andreopoulos B."/>
            <person name="Baker S."/>
            <person name="Barry K."/>
            <person name="Bills G."/>
            <person name="Bluhm B."/>
            <person name="Cannon C."/>
            <person name="Castanera R."/>
            <person name="Culley D."/>
            <person name="Daum C."/>
            <person name="Ezra D."/>
            <person name="Gonzalez J."/>
            <person name="Henrissat B."/>
            <person name="Kuo A."/>
            <person name="Liang C."/>
            <person name="Lipzen A."/>
            <person name="Lutzoni F."/>
            <person name="Magnuson J."/>
            <person name="Mondo S."/>
            <person name="Nolan M."/>
            <person name="Ohm R."/>
            <person name="Pangilinan J."/>
            <person name="Park H.-J."/>
            <person name="Ramirez L."/>
            <person name="Alfaro M."/>
            <person name="Sun H."/>
            <person name="Tritt A."/>
            <person name="Yoshinaga Y."/>
            <person name="Zwiers L.-H."/>
            <person name="Turgeon B."/>
            <person name="Goodwin S."/>
            <person name="Spatafora J."/>
            <person name="Crous P."/>
            <person name="Grigoriev I."/>
        </authorList>
    </citation>
    <scope>NUCLEOTIDE SEQUENCE</scope>
    <source>
        <strain evidence="1">ATCC 200398</strain>
    </source>
</reference>
<gene>
    <name evidence="1" type="ORF">BDR25DRAFT_340071</name>
</gene>
<organism evidence="1 2">
    <name type="scientific">Lindgomyces ingoldianus</name>
    <dbReference type="NCBI Taxonomy" id="673940"/>
    <lineage>
        <taxon>Eukaryota</taxon>
        <taxon>Fungi</taxon>
        <taxon>Dikarya</taxon>
        <taxon>Ascomycota</taxon>
        <taxon>Pezizomycotina</taxon>
        <taxon>Dothideomycetes</taxon>
        <taxon>Pleosporomycetidae</taxon>
        <taxon>Pleosporales</taxon>
        <taxon>Lindgomycetaceae</taxon>
        <taxon>Lindgomyces</taxon>
    </lineage>
</organism>
<keyword evidence="2" id="KW-1185">Reference proteome</keyword>
<dbReference type="Proteomes" id="UP000799755">
    <property type="component" value="Unassembled WGS sequence"/>
</dbReference>